<reference evidence="1" key="1">
    <citation type="submission" date="2024-03" db="EMBL/GenBank/DDBJ databases">
        <authorList>
            <consortium name="ELIXIR-Norway"/>
            <consortium name="Elixir Norway"/>
        </authorList>
    </citation>
    <scope>NUCLEOTIDE SEQUENCE</scope>
</reference>
<organism evidence="1 2">
    <name type="scientific">Sphagnum jensenii</name>
    <dbReference type="NCBI Taxonomy" id="128206"/>
    <lineage>
        <taxon>Eukaryota</taxon>
        <taxon>Viridiplantae</taxon>
        <taxon>Streptophyta</taxon>
        <taxon>Embryophyta</taxon>
        <taxon>Bryophyta</taxon>
        <taxon>Sphagnophytina</taxon>
        <taxon>Sphagnopsida</taxon>
        <taxon>Sphagnales</taxon>
        <taxon>Sphagnaceae</taxon>
        <taxon>Sphagnum</taxon>
    </lineage>
</organism>
<proteinExistence type="predicted"/>
<name>A0ABP1B0L8_9BRYO</name>
<dbReference type="Proteomes" id="UP001497522">
    <property type="component" value="Chromosome 18"/>
</dbReference>
<gene>
    <name evidence="1" type="ORF">CSSPJE1EN2_LOCUS11227</name>
</gene>
<dbReference type="EMBL" id="OZ023719">
    <property type="protein sequence ID" value="CAK9868232.1"/>
    <property type="molecule type" value="Genomic_DNA"/>
</dbReference>
<keyword evidence="2" id="KW-1185">Reference proteome</keyword>
<sequence>MPCSKVVLRAWDEEANLRPQLVAKATALELVQQQLSTPHIWCHEEAFFVPPLELVLWPLSQLCRNFIWDRTATNLMENSVEGS</sequence>
<evidence type="ECO:0000313" key="2">
    <source>
        <dbReference type="Proteomes" id="UP001497522"/>
    </source>
</evidence>
<accession>A0ABP1B0L8</accession>
<evidence type="ECO:0000313" key="1">
    <source>
        <dbReference type="EMBL" id="CAK9868232.1"/>
    </source>
</evidence>
<protein>
    <submittedName>
        <fullName evidence="1">Uncharacterized protein</fullName>
    </submittedName>
</protein>